<comment type="caution">
    <text evidence="1">The sequence shown here is derived from an EMBL/GenBank/DDBJ whole genome shotgun (WGS) entry which is preliminary data.</text>
</comment>
<evidence type="ECO:0000313" key="2">
    <source>
        <dbReference type="Proteomes" id="UP000722485"/>
    </source>
</evidence>
<accession>A0A9P5LB12</accession>
<dbReference type="Proteomes" id="UP000722485">
    <property type="component" value="Unassembled WGS sequence"/>
</dbReference>
<name>A0A9P5LB12_9HYPO</name>
<reference evidence="1" key="1">
    <citation type="submission" date="2020-03" db="EMBL/GenBank/DDBJ databases">
        <title>Draft Genome Sequence of Cylindrodendrum hubeiense.</title>
        <authorList>
            <person name="Buettner E."/>
            <person name="Kellner H."/>
        </authorList>
    </citation>
    <scope>NUCLEOTIDE SEQUENCE</scope>
    <source>
        <strain evidence="1">IHI 201604</strain>
    </source>
</reference>
<dbReference type="OrthoDB" id="5039032at2759"/>
<sequence>MALLASATASRGEILPIKAPSNHSAYPIDFYGPIVNCQDANETTVNLIDRLLQEHMAMPKGIAQQIDSGYFGFVPEINSTGDLVALSQPRYQGPSIATNELWMTFQRYIFNSTGHRSRARMWQVCRLHNATYDLRLEWDRGIQKVHGSYEVNEEVGFPSDNPGDISDMANHAYAAFMWVLTDQLVGSLGWYKKHGSGADTEPETLAQFGAIPHTTDKSTR</sequence>
<dbReference type="AlphaFoldDB" id="A0A9P5LB12"/>
<protein>
    <submittedName>
        <fullName evidence="1">Uncharacterized protein</fullName>
    </submittedName>
</protein>
<dbReference type="EMBL" id="JAANBB010000037">
    <property type="protein sequence ID" value="KAF7554093.1"/>
    <property type="molecule type" value="Genomic_DNA"/>
</dbReference>
<evidence type="ECO:0000313" key="1">
    <source>
        <dbReference type="EMBL" id="KAF7554093.1"/>
    </source>
</evidence>
<keyword evidence="2" id="KW-1185">Reference proteome</keyword>
<proteinExistence type="predicted"/>
<gene>
    <name evidence="1" type="ORF">G7Z17_g3162</name>
</gene>
<organism evidence="1 2">
    <name type="scientific">Cylindrodendrum hubeiense</name>
    <dbReference type="NCBI Taxonomy" id="595255"/>
    <lineage>
        <taxon>Eukaryota</taxon>
        <taxon>Fungi</taxon>
        <taxon>Dikarya</taxon>
        <taxon>Ascomycota</taxon>
        <taxon>Pezizomycotina</taxon>
        <taxon>Sordariomycetes</taxon>
        <taxon>Hypocreomycetidae</taxon>
        <taxon>Hypocreales</taxon>
        <taxon>Nectriaceae</taxon>
        <taxon>Cylindrodendrum</taxon>
    </lineage>
</organism>